<name>W7XDS9_TETTS</name>
<evidence type="ECO:0000313" key="2">
    <source>
        <dbReference type="EMBL" id="EWS70949.1"/>
    </source>
</evidence>
<evidence type="ECO:0000256" key="1">
    <source>
        <dbReference type="SAM" id="Coils"/>
    </source>
</evidence>
<dbReference type="InParanoid" id="W7XDS9"/>
<dbReference type="KEGG" id="tet:TTHERM_000497439"/>
<organism evidence="2 3">
    <name type="scientific">Tetrahymena thermophila (strain SB210)</name>
    <dbReference type="NCBI Taxonomy" id="312017"/>
    <lineage>
        <taxon>Eukaryota</taxon>
        <taxon>Sar</taxon>
        <taxon>Alveolata</taxon>
        <taxon>Ciliophora</taxon>
        <taxon>Intramacronucleata</taxon>
        <taxon>Oligohymenophorea</taxon>
        <taxon>Hymenostomatida</taxon>
        <taxon>Tetrahymenina</taxon>
        <taxon>Tetrahymenidae</taxon>
        <taxon>Tetrahymena</taxon>
    </lineage>
</organism>
<dbReference type="Proteomes" id="UP000009168">
    <property type="component" value="Unassembled WGS sequence"/>
</dbReference>
<reference evidence="3" key="1">
    <citation type="journal article" date="2006" name="PLoS Biol.">
        <title>Macronuclear genome sequence of the ciliate Tetrahymena thermophila, a model eukaryote.</title>
        <authorList>
            <person name="Eisen J.A."/>
            <person name="Coyne R.S."/>
            <person name="Wu M."/>
            <person name="Wu D."/>
            <person name="Thiagarajan M."/>
            <person name="Wortman J.R."/>
            <person name="Badger J.H."/>
            <person name="Ren Q."/>
            <person name="Amedeo P."/>
            <person name="Jones K.M."/>
            <person name="Tallon L.J."/>
            <person name="Delcher A.L."/>
            <person name="Salzberg S.L."/>
            <person name="Silva J.C."/>
            <person name="Haas B.J."/>
            <person name="Majoros W.H."/>
            <person name="Farzad M."/>
            <person name="Carlton J.M."/>
            <person name="Smith R.K. Jr."/>
            <person name="Garg J."/>
            <person name="Pearlman R.E."/>
            <person name="Karrer K.M."/>
            <person name="Sun L."/>
            <person name="Manning G."/>
            <person name="Elde N.C."/>
            <person name="Turkewitz A.P."/>
            <person name="Asai D.J."/>
            <person name="Wilkes D.E."/>
            <person name="Wang Y."/>
            <person name="Cai H."/>
            <person name="Collins K."/>
            <person name="Stewart B.A."/>
            <person name="Lee S.R."/>
            <person name="Wilamowska K."/>
            <person name="Weinberg Z."/>
            <person name="Ruzzo W.L."/>
            <person name="Wloga D."/>
            <person name="Gaertig J."/>
            <person name="Frankel J."/>
            <person name="Tsao C.-C."/>
            <person name="Gorovsky M.A."/>
            <person name="Keeling P.J."/>
            <person name="Waller R.F."/>
            <person name="Patron N.J."/>
            <person name="Cherry J.M."/>
            <person name="Stover N.A."/>
            <person name="Krieger C.J."/>
            <person name="del Toro C."/>
            <person name="Ryder H.F."/>
            <person name="Williamson S.C."/>
            <person name="Barbeau R.A."/>
            <person name="Hamilton E.P."/>
            <person name="Orias E."/>
        </authorList>
    </citation>
    <scope>NUCLEOTIDE SEQUENCE [LARGE SCALE GENOMIC DNA]</scope>
    <source>
        <strain evidence="3">SB210</strain>
    </source>
</reference>
<sequence>MELGFYMLPIVLYFQASQDLCFHFMKTSIHQKREQKKDQQKKKPMKSQFFLKTNSITILLKIQVPYENIYMINVVHYVQKIYVLQMFLYPNLYSLIFDIIKLFYKFEILTKIQKQNKQVEQQLNKYKQKNQRNFKKYQLK</sequence>
<evidence type="ECO:0000313" key="3">
    <source>
        <dbReference type="Proteomes" id="UP000009168"/>
    </source>
</evidence>
<proteinExistence type="predicted"/>
<gene>
    <name evidence="2" type="ORF">TTHERM_000497439</name>
</gene>
<keyword evidence="1" id="KW-0175">Coiled coil</keyword>
<dbReference type="GeneID" id="24439288"/>
<dbReference type="EMBL" id="GG662212">
    <property type="protein sequence ID" value="EWS70949.1"/>
    <property type="molecule type" value="Genomic_DNA"/>
</dbReference>
<accession>W7XDS9</accession>
<keyword evidence="3" id="KW-1185">Reference proteome</keyword>
<protein>
    <submittedName>
        <fullName evidence="2">Uncharacterized protein</fullName>
    </submittedName>
</protein>
<dbReference type="AlphaFoldDB" id="W7XDS9"/>
<feature type="coiled-coil region" evidence="1">
    <location>
        <begin position="109"/>
        <end position="136"/>
    </location>
</feature>
<dbReference type="RefSeq" id="XP_012656505.1">
    <property type="nucleotide sequence ID" value="XM_012801051.1"/>
</dbReference>